<dbReference type="AlphaFoldDB" id="A0A370LBS6"/>
<proteinExistence type="predicted"/>
<dbReference type="EMBL" id="QQTP01000001">
    <property type="protein sequence ID" value="RDJ29427.1"/>
    <property type="molecule type" value="Genomic_DNA"/>
</dbReference>
<name>A0A370LBS6_9HYPH</name>
<evidence type="ECO:0000313" key="2">
    <source>
        <dbReference type="Proteomes" id="UP000255207"/>
    </source>
</evidence>
<reference evidence="2" key="1">
    <citation type="submission" date="2018-07" db="EMBL/GenBank/DDBJ databases">
        <authorList>
            <person name="Safronova V.I."/>
            <person name="Chirak E.R."/>
            <person name="Sazanova A.L."/>
        </authorList>
    </citation>
    <scope>NUCLEOTIDE SEQUENCE [LARGE SCALE GENOMIC DNA]</scope>
    <source>
        <strain evidence="2">RCAM04685</strain>
    </source>
</reference>
<accession>A0A370LBS6</accession>
<organism evidence="1 2">
    <name type="scientific">Bosea caraganae</name>
    <dbReference type="NCBI Taxonomy" id="2763117"/>
    <lineage>
        <taxon>Bacteria</taxon>
        <taxon>Pseudomonadati</taxon>
        <taxon>Pseudomonadota</taxon>
        <taxon>Alphaproteobacteria</taxon>
        <taxon>Hyphomicrobiales</taxon>
        <taxon>Boseaceae</taxon>
        <taxon>Bosea</taxon>
    </lineage>
</organism>
<evidence type="ECO:0000313" key="1">
    <source>
        <dbReference type="EMBL" id="RDJ29427.1"/>
    </source>
</evidence>
<dbReference type="Proteomes" id="UP000255207">
    <property type="component" value="Unassembled WGS sequence"/>
</dbReference>
<gene>
    <name evidence="1" type="ORF">DWE98_02430</name>
</gene>
<protein>
    <submittedName>
        <fullName evidence="1">Chemotaxis protein</fullName>
    </submittedName>
</protein>
<keyword evidence="2" id="KW-1185">Reference proteome</keyword>
<sequence>MAAPALAETSEAPAGAAAQPQPYQLVRTLQSLQNQAALGNKAAHAAQRGLLREIEAPLANADPAAWSDPRNTRAAVLYVLSGGQPGILDQLLKQGEPAGLPQGLALGALAYVMGDSDKARALLLPLDPASLADALGGQLALVQANLIARTDQKRALTLLDQARLLAPGTLVEEAALRRAIFIAGEISDLDRLEKATSQYLRRFDNSVYAESFRQSFAAALVRFDVGRDPAKFPQLVATLRAFDEGQQRAVFLIVARDALIRGRFEQARRAANEAAKLSGSDQEATSRAALYGAASRIAGDRDEAALGALKAIDAARLPAADKPILETALRVATRIVDWPVATTQTPQENAAPPSFDTGQKPLVAAAERGLDEAENLLKVKPKGEKAR</sequence>
<comment type="caution">
    <text evidence="1">The sequence shown here is derived from an EMBL/GenBank/DDBJ whole genome shotgun (WGS) entry which is preliminary data.</text>
</comment>